<keyword evidence="4" id="KW-1185">Reference proteome</keyword>
<dbReference type="STRING" id="4072.A0A2G2Z4A1"/>
<dbReference type="SUPFAM" id="SSF56112">
    <property type="entry name" value="Protein kinase-like (PK-like)"/>
    <property type="match status" value="1"/>
</dbReference>
<dbReference type="PANTHER" id="PTHR47976">
    <property type="entry name" value="G-TYPE LECTIN S-RECEPTOR-LIKE SERINE/THREONINE-PROTEIN KINASE SD2-5"/>
    <property type="match status" value="1"/>
</dbReference>
<evidence type="ECO:0000256" key="1">
    <source>
        <dbReference type="ARBA" id="ARBA00022729"/>
    </source>
</evidence>
<dbReference type="OMA" id="CNAMMLE"/>
<dbReference type="PROSITE" id="PS50011">
    <property type="entry name" value="PROTEIN_KINASE_DOM"/>
    <property type="match status" value="1"/>
</dbReference>
<dbReference type="Gramene" id="PHT76816">
    <property type="protein sequence ID" value="PHT76816"/>
    <property type="gene ID" value="T459_20338"/>
</dbReference>
<proteinExistence type="predicted"/>
<dbReference type="InterPro" id="IPR011009">
    <property type="entry name" value="Kinase-like_dom_sf"/>
</dbReference>
<gene>
    <name evidence="3" type="ORF">T459_20338</name>
</gene>
<feature type="domain" description="Protein kinase" evidence="2">
    <location>
        <begin position="1"/>
        <end position="110"/>
    </location>
</feature>
<accession>A0A2G2Z4A1</accession>
<dbReference type="Pfam" id="PF00069">
    <property type="entry name" value="Pkinase"/>
    <property type="match status" value="1"/>
</dbReference>
<reference evidence="3 4" key="1">
    <citation type="journal article" date="2014" name="Nat. Genet.">
        <title>Genome sequence of the hot pepper provides insights into the evolution of pungency in Capsicum species.</title>
        <authorList>
            <person name="Kim S."/>
            <person name="Park M."/>
            <person name="Yeom S.I."/>
            <person name="Kim Y.M."/>
            <person name="Lee J.M."/>
            <person name="Lee H.A."/>
            <person name="Seo E."/>
            <person name="Choi J."/>
            <person name="Cheong K."/>
            <person name="Kim K.T."/>
            <person name="Jung K."/>
            <person name="Lee G.W."/>
            <person name="Oh S.K."/>
            <person name="Bae C."/>
            <person name="Kim S.B."/>
            <person name="Lee H.Y."/>
            <person name="Kim S.Y."/>
            <person name="Kim M.S."/>
            <person name="Kang B.C."/>
            <person name="Jo Y.D."/>
            <person name="Yang H.B."/>
            <person name="Jeong H.J."/>
            <person name="Kang W.H."/>
            <person name="Kwon J.K."/>
            <person name="Shin C."/>
            <person name="Lim J.Y."/>
            <person name="Park J.H."/>
            <person name="Huh J.H."/>
            <person name="Kim J.S."/>
            <person name="Kim B.D."/>
            <person name="Cohen O."/>
            <person name="Paran I."/>
            <person name="Suh M.C."/>
            <person name="Lee S.B."/>
            <person name="Kim Y.K."/>
            <person name="Shin Y."/>
            <person name="Noh S.J."/>
            <person name="Park J."/>
            <person name="Seo Y.S."/>
            <person name="Kwon S.Y."/>
            <person name="Kim H.A."/>
            <person name="Park J.M."/>
            <person name="Kim H.J."/>
            <person name="Choi S.B."/>
            <person name="Bosland P.W."/>
            <person name="Reeves G."/>
            <person name="Jo S.H."/>
            <person name="Lee B.W."/>
            <person name="Cho H.T."/>
            <person name="Choi H.S."/>
            <person name="Lee M.S."/>
            <person name="Yu Y."/>
            <person name="Do Choi Y."/>
            <person name="Park B.S."/>
            <person name="van Deynze A."/>
            <person name="Ashrafi H."/>
            <person name="Hill T."/>
            <person name="Kim W.T."/>
            <person name="Pai H.S."/>
            <person name="Ahn H.K."/>
            <person name="Yeam I."/>
            <person name="Giovannoni J.J."/>
            <person name="Rose J.K."/>
            <person name="Sorensen I."/>
            <person name="Lee S.J."/>
            <person name="Kim R.W."/>
            <person name="Choi I.Y."/>
            <person name="Choi B.S."/>
            <person name="Lim J.S."/>
            <person name="Lee Y.H."/>
            <person name="Choi D."/>
        </authorList>
    </citation>
    <scope>NUCLEOTIDE SEQUENCE [LARGE SCALE GENOMIC DNA]</scope>
    <source>
        <strain evidence="4">cv. CM334</strain>
    </source>
</reference>
<comment type="caution">
    <text evidence="3">The sequence shown here is derived from an EMBL/GenBank/DDBJ whole genome shotgun (WGS) entry which is preliminary data.</text>
</comment>
<evidence type="ECO:0000313" key="3">
    <source>
        <dbReference type="EMBL" id="PHT76816.1"/>
    </source>
</evidence>
<dbReference type="Proteomes" id="UP000222542">
    <property type="component" value="Unassembled WGS sequence"/>
</dbReference>
<dbReference type="InterPro" id="IPR051343">
    <property type="entry name" value="G-type_lectin_kinases/EP1-like"/>
</dbReference>
<keyword evidence="1" id="KW-0732">Signal</keyword>
<dbReference type="AlphaFoldDB" id="A0A2G2Z4A1"/>
<protein>
    <recommendedName>
        <fullName evidence="2">Protein kinase domain-containing protein</fullName>
    </recommendedName>
</protein>
<evidence type="ECO:0000313" key="4">
    <source>
        <dbReference type="Proteomes" id="UP000222542"/>
    </source>
</evidence>
<dbReference type="GO" id="GO:0005524">
    <property type="term" value="F:ATP binding"/>
    <property type="evidence" value="ECO:0007669"/>
    <property type="project" value="InterPro"/>
</dbReference>
<evidence type="ECO:0000259" key="2">
    <source>
        <dbReference type="PROSITE" id="PS50011"/>
    </source>
</evidence>
<dbReference type="Gene3D" id="1.10.510.10">
    <property type="entry name" value="Transferase(Phosphotransferase) domain 1"/>
    <property type="match status" value="1"/>
</dbReference>
<name>A0A2G2Z4A1_CAPAN</name>
<sequence>MTIMRGIPGYLAPEWLSVVITENIDVYSFGIVILETLSGRRHFEASETETEEERTIGRALVDLIDKHSEDMQFYKEEAIKMMQIAAWFLQSDYTKRLSISKVVKAMKGVLDVEKDLDYNFKP</sequence>
<dbReference type="GO" id="GO:0004672">
    <property type="term" value="F:protein kinase activity"/>
    <property type="evidence" value="ECO:0007669"/>
    <property type="project" value="InterPro"/>
</dbReference>
<reference evidence="3 4" key="2">
    <citation type="journal article" date="2017" name="Genome Biol.">
        <title>New reference genome sequences of hot pepper reveal the massive evolution of plant disease-resistance genes by retroduplication.</title>
        <authorList>
            <person name="Kim S."/>
            <person name="Park J."/>
            <person name="Yeom S.I."/>
            <person name="Kim Y.M."/>
            <person name="Seo E."/>
            <person name="Kim K.T."/>
            <person name="Kim M.S."/>
            <person name="Lee J.M."/>
            <person name="Cheong K."/>
            <person name="Shin H.S."/>
            <person name="Kim S.B."/>
            <person name="Han K."/>
            <person name="Lee J."/>
            <person name="Park M."/>
            <person name="Lee H.A."/>
            <person name="Lee H.Y."/>
            <person name="Lee Y."/>
            <person name="Oh S."/>
            <person name="Lee J.H."/>
            <person name="Choi E."/>
            <person name="Choi E."/>
            <person name="Lee S.E."/>
            <person name="Jeon J."/>
            <person name="Kim H."/>
            <person name="Choi G."/>
            <person name="Song H."/>
            <person name="Lee J."/>
            <person name="Lee S.C."/>
            <person name="Kwon J.K."/>
            <person name="Lee H.Y."/>
            <person name="Koo N."/>
            <person name="Hong Y."/>
            <person name="Kim R.W."/>
            <person name="Kang W.H."/>
            <person name="Huh J.H."/>
            <person name="Kang B.C."/>
            <person name="Yang T.J."/>
            <person name="Lee Y.H."/>
            <person name="Bennetzen J.L."/>
            <person name="Choi D."/>
        </authorList>
    </citation>
    <scope>NUCLEOTIDE SEQUENCE [LARGE SCALE GENOMIC DNA]</scope>
    <source>
        <strain evidence="4">cv. CM334</strain>
    </source>
</reference>
<dbReference type="PANTHER" id="PTHR47976:SF30">
    <property type="entry name" value="RECEPTOR-LIKE SERINE_THREONINE-PROTEIN KINASE"/>
    <property type="match status" value="1"/>
</dbReference>
<dbReference type="InterPro" id="IPR000719">
    <property type="entry name" value="Prot_kinase_dom"/>
</dbReference>
<dbReference type="EMBL" id="AYRZ02000007">
    <property type="protein sequence ID" value="PHT76816.1"/>
    <property type="molecule type" value="Genomic_DNA"/>
</dbReference>
<organism evidence="3 4">
    <name type="scientific">Capsicum annuum</name>
    <name type="common">Capsicum pepper</name>
    <dbReference type="NCBI Taxonomy" id="4072"/>
    <lineage>
        <taxon>Eukaryota</taxon>
        <taxon>Viridiplantae</taxon>
        <taxon>Streptophyta</taxon>
        <taxon>Embryophyta</taxon>
        <taxon>Tracheophyta</taxon>
        <taxon>Spermatophyta</taxon>
        <taxon>Magnoliopsida</taxon>
        <taxon>eudicotyledons</taxon>
        <taxon>Gunneridae</taxon>
        <taxon>Pentapetalae</taxon>
        <taxon>asterids</taxon>
        <taxon>lamiids</taxon>
        <taxon>Solanales</taxon>
        <taxon>Solanaceae</taxon>
        <taxon>Solanoideae</taxon>
        <taxon>Capsiceae</taxon>
        <taxon>Capsicum</taxon>
    </lineage>
</organism>